<feature type="chain" id="PRO_5035753633" evidence="2">
    <location>
        <begin position="17"/>
        <end position="362"/>
    </location>
</feature>
<dbReference type="Proteomes" id="UP000494165">
    <property type="component" value="Unassembled WGS sequence"/>
</dbReference>
<accession>A0A8S1CJU2</accession>
<comment type="caution">
    <text evidence="3">The sequence shown here is derived from an EMBL/GenBank/DDBJ whole genome shotgun (WGS) entry which is preliminary data.</text>
</comment>
<gene>
    <name evidence="3" type="ORF">CLODIP_2_CD02568</name>
</gene>
<organism evidence="3 4">
    <name type="scientific">Cloeon dipterum</name>
    <dbReference type="NCBI Taxonomy" id="197152"/>
    <lineage>
        <taxon>Eukaryota</taxon>
        <taxon>Metazoa</taxon>
        <taxon>Ecdysozoa</taxon>
        <taxon>Arthropoda</taxon>
        <taxon>Hexapoda</taxon>
        <taxon>Insecta</taxon>
        <taxon>Pterygota</taxon>
        <taxon>Palaeoptera</taxon>
        <taxon>Ephemeroptera</taxon>
        <taxon>Pisciforma</taxon>
        <taxon>Baetidae</taxon>
        <taxon>Cloeon</taxon>
    </lineage>
</organism>
<evidence type="ECO:0000313" key="4">
    <source>
        <dbReference type="Proteomes" id="UP000494165"/>
    </source>
</evidence>
<feature type="region of interest" description="Disordered" evidence="1">
    <location>
        <begin position="153"/>
        <end position="210"/>
    </location>
</feature>
<dbReference type="AlphaFoldDB" id="A0A8S1CJU2"/>
<protein>
    <submittedName>
        <fullName evidence="3">Uncharacterized protein</fullName>
    </submittedName>
</protein>
<evidence type="ECO:0000256" key="1">
    <source>
        <dbReference type="SAM" id="MobiDB-lite"/>
    </source>
</evidence>
<evidence type="ECO:0000256" key="2">
    <source>
        <dbReference type="SAM" id="SignalP"/>
    </source>
</evidence>
<evidence type="ECO:0000313" key="3">
    <source>
        <dbReference type="EMBL" id="CAB3369097.1"/>
    </source>
</evidence>
<proteinExistence type="predicted"/>
<keyword evidence="2" id="KW-0732">Signal</keyword>
<name>A0A8S1CJU2_9INSE</name>
<dbReference type="OrthoDB" id="6346805at2759"/>
<feature type="signal peptide" evidence="2">
    <location>
        <begin position="1"/>
        <end position="16"/>
    </location>
</feature>
<reference evidence="3 4" key="1">
    <citation type="submission" date="2020-04" db="EMBL/GenBank/DDBJ databases">
        <authorList>
            <person name="Alioto T."/>
            <person name="Alioto T."/>
            <person name="Gomez Garrido J."/>
        </authorList>
    </citation>
    <scope>NUCLEOTIDE SEQUENCE [LARGE SCALE GENOMIC DNA]</scope>
</reference>
<sequence length="362" mass="40396">MKTIFLVLALALVAQSKPARNPYDIFNHPFFRVPSFSDEVSAEDSQSESAPDYSEVPAVPSPFHPTAGTYSLNTMLDGIFKRMRDQFDRLPTPNFHSFGFPAIDGPNGSPSKSTSTSTVVGDHVVTVNETVYQKEDGGNKSVFRIKVIDFSPKKDASKKQPEEAESSSVEEIVEVDLPSEKAPENDVTTTESGESLEKEMDNEIPSQSQESLMDTIKRWNEHKQIARSATDEDVELIPGAETPIDLTGDLKVNQILQDQARKGGLFMPDPDAEFIEVDDDGKLYKRASMTMEALQIQAIQLYKFGFLHSIVVEQEVNAFYNFLVTRVQYVGRIGALKITEVKQQFEQKCCSSVIDFDVTARF</sequence>
<feature type="compositionally biased region" description="Basic and acidic residues" evidence="1">
    <location>
        <begin position="153"/>
        <end position="162"/>
    </location>
</feature>
<feature type="region of interest" description="Disordered" evidence="1">
    <location>
        <begin position="41"/>
        <end position="64"/>
    </location>
</feature>
<keyword evidence="4" id="KW-1185">Reference proteome</keyword>
<dbReference type="EMBL" id="CADEPI010000042">
    <property type="protein sequence ID" value="CAB3369097.1"/>
    <property type="molecule type" value="Genomic_DNA"/>
</dbReference>